<dbReference type="InterPro" id="IPR000639">
    <property type="entry name" value="Epox_hydrolase-like"/>
</dbReference>
<keyword evidence="1" id="KW-0378">Hydrolase</keyword>
<organism evidence="3 4">
    <name type="scientific">Pedobacter cryoconitis</name>
    <dbReference type="NCBI Taxonomy" id="188932"/>
    <lineage>
        <taxon>Bacteria</taxon>
        <taxon>Pseudomonadati</taxon>
        <taxon>Bacteroidota</taxon>
        <taxon>Sphingobacteriia</taxon>
        <taxon>Sphingobacteriales</taxon>
        <taxon>Sphingobacteriaceae</taxon>
        <taxon>Pedobacter</taxon>
    </lineage>
</organism>
<dbReference type="InterPro" id="IPR000073">
    <property type="entry name" value="AB_hydrolase_1"/>
</dbReference>
<comment type="caution">
    <text evidence="3">The sequence shown here is derived from an EMBL/GenBank/DDBJ whole genome shotgun (WGS) entry which is preliminary data.</text>
</comment>
<accession>A0A7W8YXE1</accession>
<evidence type="ECO:0000256" key="1">
    <source>
        <dbReference type="ARBA" id="ARBA00022801"/>
    </source>
</evidence>
<dbReference type="Gene3D" id="3.40.50.1820">
    <property type="entry name" value="alpha/beta hydrolase"/>
    <property type="match status" value="1"/>
</dbReference>
<proteinExistence type="predicted"/>
<reference evidence="3 4" key="1">
    <citation type="submission" date="2020-08" db="EMBL/GenBank/DDBJ databases">
        <title>Genomic Encyclopedia of Type Strains, Phase IV (KMG-V): Genome sequencing to study the core and pangenomes of soil and plant-associated prokaryotes.</title>
        <authorList>
            <person name="Whitman W."/>
        </authorList>
    </citation>
    <scope>NUCLEOTIDE SEQUENCE [LARGE SCALE GENOMIC DNA]</scope>
    <source>
        <strain evidence="3 4">MP7CTX6</strain>
    </source>
</reference>
<feature type="domain" description="AB hydrolase-1" evidence="2">
    <location>
        <begin position="37"/>
        <end position="279"/>
    </location>
</feature>
<dbReference type="SUPFAM" id="SSF53474">
    <property type="entry name" value="alpha/beta-Hydrolases"/>
    <property type="match status" value="1"/>
</dbReference>
<evidence type="ECO:0000259" key="2">
    <source>
        <dbReference type="Pfam" id="PF00561"/>
    </source>
</evidence>
<dbReference type="Pfam" id="PF00561">
    <property type="entry name" value="Abhydrolase_1"/>
    <property type="match status" value="1"/>
</dbReference>
<dbReference type="EMBL" id="JACHCF010000013">
    <property type="protein sequence ID" value="MBB5623531.1"/>
    <property type="molecule type" value="Genomic_DNA"/>
</dbReference>
<dbReference type="PRINTS" id="PR00111">
    <property type="entry name" value="ABHYDROLASE"/>
</dbReference>
<sequence length="292" mass="33014">MQYSDEELVKLLPGFQNHHVEVNGIKLHYVEGGEGQPLVLLPGWPETWWAYHKVMPELAENYRVIVVDIRGMGSSEKPADGYDKKNMARDISELVKKSGYEKINIAGHDIGAHIAFSFAANFPEQTEKLIILDTPHPDPQMYQLPMVPILGANYVYPWWLAFSQIKELPEQLLAGRMHMVLDWIFKTLLKNQSSIDEFDKAVYALAYDSNDGIRASNAWYQAFPQDIADSKSYDKLVMPVLGIGASGYGMLQNSLPGYITDLKLVKVEDSGHFMLAEKPGEVVNYIRDFLGF</sequence>
<evidence type="ECO:0000313" key="3">
    <source>
        <dbReference type="EMBL" id="MBB5623531.1"/>
    </source>
</evidence>
<name>A0A7W8YXE1_9SPHI</name>
<dbReference type="RefSeq" id="WP_183869623.1">
    <property type="nucleotide sequence ID" value="NZ_JACHCF010000013.1"/>
</dbReference>
<gene>
    <name evidence="3" type="ORF">HDE69_004617</name>
</gene>
<dbReference type="AlphaFoldDB" id="A0A7W8YXE1"/>
<dbReference type="Proteomes" id="UP000537718">
    <property type="component" value="Unassembled WGS sequence"/>
</dbReference>
<dbReference type="InterPro" id="IPR029058">
    <property type="entry name" value="AB_hydrolase_fold"/>
</dbReference>
<dbReference type="PANTHER" id="PTHR43329">
    <property type="entry name" value="EPOXIDE HYDROLASE"/>
    <property type="match status" value="1"/>
</dbReference>
<evidence type="ECO:0000313" key="4">
    <source>
        <dbReference type="Proteomes" id="UP000537718"/>
    </source>
</evidence>
<dbReference type="PRINTS" id="PR00412">
    <property type="entry name" value="EPOXHYDRLASE"/>
</dbReference>
<dbReference type="GO" id="GO:0016787">
    <property type="term" value="F:hydrolase activity"/>
    <property type="evidence" value="ECO:0007669"/>
    <property type="project" value="UniProtKB-KW"/>
</dbReference>
<protein>
    <submittedName>
        <fullName evidence="3">Pimeloyl-ACP methyl ester carboxylesterase</fullName>
    </submittedName>
</protein>